<reference evidence="2 3" key="1">
    <citation type="journal article" date="2019" name="Sci. Rep.">
        <title>Extended insight into the Mycobacterium chelonae-abscessus complex through whole genome sequencing of Mycobacterium salmoniphilum outbreak and Mycobacterium salmoniphilum-like strains.</title>
        <authorList>
            <person name="Behra P.R.K."/>
            <person name="Das S."/>
            <person name="Pettersson B.M.F."/>
            <person name="Shirreff L."/>
            <person name="DuCote T."/>
            <person name="Jacobsson K.G."/>
            <person name="Ennis D.G."/>
            <person name="Kirsebom L.A."/>
        </authorList>
    </citation>
    <scope>NUCLEOTIDE SEQUENCE [LARGE SCALE GENOMIC DNA]</scope>
    <source>
        <strain evidence="2 3">CCUG 60884</strain>
    </source>
</reference>
<dbReference type="InterPro" id="IPR025447">
    <property type="entry name" value="DUF4192"/>
</dbReference>
<accession>A0A4R8SZT0</accession>
<dbReference type="RefSeq" id="WP_134080941.1">
    <property type="nucleotide sequence ID" value="NZ_PECL01000003.1"/>
</dbReference>
<dbReference type="PROSITE" id="PS50005">
    <property type="entry name" value="TPR"/>
    <property type="match status" value="1"/>
</dbReference>
<dbReference type="AlphaFoldDB" id="A0A4R8SZT0"/>
<evidence type="ECO:0000256" key="1">
    <source>
        <dbReference type="PROSITE-ProRule" id="PRU00339"/>
    </source>
</evidence>
<dbReference type="EMBL" id="PECL01000003">
    <property type="protein sequence ID" value="TEA09061.1"/>
    <property type="molecule type" value="Genomic_DNA"/>
</dbReference>
<evidence type="ECO:0008006" key="4">
    <source>
        <dbReference type="Google" id="ProtNLM"/>
    </source>
</evidence>
<evidence type="ECO:0000313" key="2">
    <source>
        <dbReference type="EMBL" id="TEA09061.1"/>
    </source>
</evidence>
<keyword evidence="1" id="KW-0802">TPR repeat</keyword>
<proteinExistence type="predicted"/>
<evidence type="ECO:0000313" key="3">
    <source>
        <dbReference type="Proteomes" id="UP000294604"/>
    </source>
</evidence>
<feature type="repeat" description="TPR" evidence="1">
    <location>
        <begin position="253"/>
        <end position="286"/>
    </location>
</feature>
<dbReference type="InterPro" id="IPR019734">
    <property type="entry name" value="TPR_rpt"/>
</dbReference>
<dbReference type="Pfam" id="PF13830">
    <property type="entry name" value="DUF4192"/>
    <property type="match status" value="1"/>
</dbReference>
<comment type="caution">
    <text evidence="2">The sequence shown here is derived from an EMBL/GenBank/DDBJ whole genome shotgun (WGS) entry which is preliminary data.</text>
</comment>
<protein>
    <recommendedName>
        <fullName evidence="4">DUF4192 domain-containing protein</fullName>
    </recommendedName>
</protein>
<dbReference type="Proteomes" id="UP000294604">
    <property type="component" value="Unassembled WGS sequence"/>
</dbReference>
<organism evidence="2 3">
    <name type="scientific">Mycobacteroides salmoniphilum</name>
    <dbReference type="NCBI Taxonomy" id="404941"/>
    <lineage>
        <taxon>Bacteria</taxon>
        <taxon>Bacillati</taxon>
        <taxon>Actinomycetota</taxon>
        <taxon>Actinomycetes</taxon>
        <taxon>Mycobacteriales</taxon>
        <taxon>Mycobacteriaceae</taxon>
        <taxon>Mycobacteroides</taxon>
    </lineage>
</organism>
<name>A0A4R8SZT0_9MYCO</name>
<sequence length="319" mass="33452">MFALKSPADVAKSLPGLLGHIPHRSVVIVLLDADRLFKAVMRADLGKACADDAVVAVANHAATEGATGALIVVVDEDASPQSLPHRELIERFDAAFTRSGVVVIHSFVVDRIGADGQWWCSDGCGAGGALGDTATSALTADAVAHGRRIYDSREELLAAVAADDSRSQAFASAVEAFVLGSPDLAVREALEAAERIADGNVVSDEELTRVAASLVDVRVRDRLLGKAATEGYAVAAEQLWAELARITTGRWRAEALTLLGASCYLRGDGPLALAAFNAALEAVPDHTLSRQLWAMLELGFTPGEVRQALSGSCREAESA</sequence>
<gene>
    <name evidence="2" type="ORF">CCUG60884_00229</name>
</gene>